<keyword evidence="1" id="KW-0472">Membrane</keyword>
<reference evidence="4" key="2">
    <citation type="submission" date="2020-09" db="EMBL/GenBank/DDBJ databases">
        <authorList>
            <person name="Sun Q."/>
            <person name="Zhou Y."/>
        </authorList>
    </citation>
    <scope>NUCLEOTIDE SEQUENCE</scope>
    <source>
        <strain evidence="4">CGMCC 1.15290</strain>
    </source>
</reference>
<sequence length="395" mass="43840">MNQPELIAFIFKKYLEGDTSPEVMTAITQVLEEQPDFDWGALMQPYFEAGKPDPAFTEDRWAAVLQGILQHQPQQKTAAPVVTLRWWRWAGVAAVLLLVAGTLLWQPWQKQGKQPATAFTGVQDRPPGKEGAVLTLADGTQVLLDTVKNGVVAAQQGMQLLLQNGRLRYAGQQADNDQLAYNTITTPKGRQFQVQLPDGSTVWLNAASSLRFPTRFSQRERRVEVAGEVYMEVAPDAQHPFRVIINHKASVEVLGTSFNIKAYDNEAAIQTTLVTGKVKMLSDPGSKADEVLLQPGQQAQLADGLLHIQPNADISLVLAWKNGLFQFDGADVKTVMRQIERWYDVEVKYEGPVKQIVFHGKMDRGVSLKAFIGFLGDYGLKATLEGRVLTITEKK</sequence>
<dbReference type="Pfam" id="PF16344">
    <property type="entry name" value="FecR_C"/>
    <property type="match status" value="1"/>
</dbReference>
<dbReference type="InterPro" id="IPR012373">
    <property type="entry name" value="Ferrdict_sens_TM"/>
</dbReference>
<evidence type="ECO:0000313" key="4">
    <source>
        <dbReference type="EMBL" id="GGH63413.1"/>
    </source>
</evidence>
<reference evidence="4" key="1">
    <citation type="journal article" date="2014" name="Int. J. Syst. Evol. Microbiol.">
        <title>Complete genome sequence of Corynebacterium casei LMG S-19264T (=DSM 44701T), isolated from a smear-ripened cheese.</title>
        <authorList>
            <consortium name="US DOE Joint Genome Institute (JGI-PGF)"/>
            <person name="Walter F."/>
            <person name="Albersmeier A."/>
            <person name="Kalinowski J."/>
            <person name="Ruckert C."/>
        </authorList>
    </citation>
    <scope>NUCLEOTIDE SEQUENCE</scope>
    <source>
        <strain evidence="4">CGMCC 1.15290</strain>
    </source>
</reference>
<dbReference type="InterPro" id="IPR032508">
    <property type="entry name" value="FecR_C"/>
</dbReference>
<protein>
    <submittedName>
        <fullName evidence="4">Iron dicitrate transporter FecR</fullName>
    </submittedName>
</protein>
<dbReference type="RefSeq" id="WP_188951339.1">
    <property type="nucleotide sequence ID" value="NZ_BMIB01000002.1"/>
</dbReference>
<feature type="domain" description="Protein FecR C-terminal" evidence="3">
    <location>
        <begin position="325"/>
        <end position="376"/>
    </location>
</feature>
<dbReference type="Proteomes" id="UP000627292">
    <property type="component" value="Unassembled WGS sequence"/>
</dbReference>
<keyword evidence="1" id="KW-0812">Transmembrane</keyword>
<dbReference type="EMBL" id="BMIB01000002">
    <property type="protein sequence ID" value="GGH63413.1"/>
    <property type="molecule type" value="Genomic_DNA"/>
</dbReference>
<keyword evidence="5" id="KW-1185">Reference proteome</keyword>
<evidence type="ECO:0000313" key="5">
    <source>
        <dbReference type="Proteomes" id="UP000627292"/>
    </source>
</evidence>
<organism evidence="4 5">
    <name type="scientific">Filimonas zeae</name>
    <dbReference type="NCBI Taxonomy" id="1737353"/>
    <lineage>
        <taxon>Bacteria</taxon>
        <taxon>Pseudomonadati</taxon>
        <taxon>Bacteroidota</taxon>
        <taxon>Chitinophagia</taxon>
        <taxon>Chitinophagales</taxon>
        <taxon>Chitinophagaceae</taxon>
        <taxon>Filimonas</taxon>
    </lineage>
</organism>
<evidence type="ECO:0000259" key="3">
    <source>
        <dbReference type="Pfam" id="PF16344"/>
    </source>
</evidence>
<feature type="transmembrane region" description="Helical" evidence="1">
    <location>
        <begin position="86"/>
        <end position="105"/>
    </location>
</feature>
<dbReference type="PANTHER" id="PTHR30273">
    <property type="entry name" value="PERIPLASMIC SIGNAL SENSOR AND SIGMA FACTOR ACTIVATOR FECR-RELATED"/>
    <property type="match status" value="1"/>
</dbReference>
<dbReference type="InterPro" id="IPR006860">
    <property type="entry name" value="FecR"/>
</dbReference>
<comment type="caution">
    <text evidence="4">The sequence shown here is derived from an EMBL/GenBank/DDBJ whole genome shotgun (WGS) entry which is preliminary data.</text>
</comment>
<dbReference type="Pfam" id="PF04773">
    <property type="entry name" value="FecR"/>
    <property type="match status" value="1"/>
</dbReference>
<evidence type="ECO:0000259" key="2">
    <source>
        <dbReference type="Pfam" id="PF04773"/>
    </source>
</evidence>
<dbReference type="PANTHER" id="PTHR30273:SF2">
    <property type="entry name" value="PROTEIN FECR"/>
    <property type="match status" value="1"/>
</dbReference>
<dbReference type="GO" id="GO:0016989">
    <property type="term" value="F:sigma factor antagonist activity"/>
    <property type="evidence" value="ECO:0007669"/>
    <property type="project" value="TreeGrafter"/>
</dbReference>
<gene>
    <name evidence="4" type="ORF">GCM10011379_14280</name>
</gene>
<dbReference type="Gene3D" id="2.60.120.1440">
    <property type="match status" value="1"/>
</dbReference>
<feature type="domain" description="FecR protein" evidence="2">
    <location>
        <begin position="183"/>
        <end position="279"/>
    </location>
</feature>
<accession>A0A917IVY0</accession>
<dbReference type="AlphaFoldDB" id="A0A917IVY0"/>
<name>A0A917IVY0_9BACT</name>
<proteinExistence type="predicted"/>
<dbReference type="Gene3D" id="3.55.50.30">
    <property type="match status" value="1"/>
</dbReference>
<keyword evidence="1" id="KW-1133">Transmembrane helix</keyword>
<evidence type="ECO:0000256" key="1">
    <source>
        <dbReference type="SAM" id="Phobius"/>
    </source>
</evidence>